<proteinExistence type="inferred from homology"/>
<dbReference type="InterPro" id="IPR036396">
    <property type="entry name" value="Cyt_P450_sf"/>
</dbReference>
<dbReference type="SUPFAM" id="SSF48264">
    <property type="entry name" value="Cytochrome P450"/>
    <property type="match status" value="1"/>
</dbReference>
<dbReference type="GO" id="GO:0005506">
    <property type="term" value="F:iron ion binding"/>
    <property type="evidence" value="ECO:0007669"/>
    <property type="project" value="InterPro"/>
</dbReference>
<dbReference type="InterPro" id="IPR050121">
    <property type="entry name" value="Cytochrome_P450_monoxygenase"/>
</dbReference>
<protein>
    <submittedName>
        <fullName evidence="2">Cytochrome P450</fullName>
    </submittedName>
</protein>
<keyword evidence="3" id="KW-1185">Reference proteome</keyword>
<dbReference type="EMBL" id="FPJG01000006">
    <property type="protein sequence ID" value="SFW81260.1"/>
    <property type="molecule type" value="Genomic_DNA"/>
</dbReference>
<evidence type="ECO:0000256" key="1">
    <source>
        <dbReference type="ARBA" id="ARBA00010617"/>
    </source>
</evidence>
<dbReference type="RefSeq" id="WP_072478662.1">
    <property type="nucleotide sequence ID" value="NZ_FPJG01000006.1"/>
</dbReference>
<dbReference type="STRING" id="546364.SAMN04489730_5143"/>
<name>A0A1K1SAX2_9PSEU</name>
<accession>A0A1K1SAX2</accession>
<dbReference type="GO" id="GO:0020037">
    <property type="term" value="F:heme binding"/>
    <property type="evidence" value="ECO:0007669"/>
    <property type="project" value="InterPro"/>
</dbReference>
<dbReference type="GO" id="GO:0004497">
    <property type="term" value="F:monooxygenase activity"/>
    <property type="evidence" value="ECO:0007669"/>
    <property type="project" value="InterPro"/>
</dbReference>
<reference evidence="3" key="1">
    <citation type="submission" date="2016-11" db="EMBL/GenBank/DDBJ databases">
        <authorList>
            <person name="Varghese N."/>
            <person name="Submissions S."/>
        </authorList>
    </citation>
    <scope>NUCLEOTIDE SEQUENCE [LARGE SCALE GENOMIC DNA]</scope>
    <source>
        <strain evidence="3">DSM 44671</strain>
    </source>
</reference>
<dbReference type="PANTHER" id="PTHR24305">
    <property type="entry name" value="CYTOCHROME P450"/>
    <property type="match status" value="1"/>
</dbReference>
<dbReference type="Gene3D" id="1.10.630.10">
    <property type="entry name" value="Cytochrome P450"/>
    <property type="match status" value="1"/>
</dbReference>
<gene>
    <name evidence="2" type="ORF">SAMN04489730_5143</name>
</gene>
<evidence type="ECO:0000313" key="3">
    <source>
        <dbReference type="Proteomes" id="UP000182740"/>
    </source>
</evidence>
<sequence>MTSTQVTRPVPASVAETLRVAAEVVLPALAGGVIKRRPAAMGLAGKLQFDRPAVKLLTRLRDRYDGRPLRLRVPGRSVELALSGDDVATLLAGAPTPFSPSTKEKRAALGHFQPHGVLISDAADRPARRRFTEAVLEPGRPLHELAAPFAAAVADEAAVLLSETTREDELNWDTFNVAWWRLVRRIVLGTGARDDETLTDLLERLRIDANWAYLHPRRKQVHARFRERLAAHLGRAEPGSLAAAVAEAGDDGSAADQVAHWLFAFDAAGMTTYRTLALLATHPAALERARTDLAGLDLAEPNQLGYLRACVLDTVRLWPTTPMILRETTEETAWGPAGTTVLIFAPFFHRDAKLPYADRFEPDIWLDGRAAASPALVPFSAGPAICPGRDLVQFCASTMLANLVSGHAFEQTSGPVLAPDRPLPATLDNFHLEFAVRPVPPREGGGTG</sequence>
<comment type="similarity">
    <text evidence="1">Belongs to the cytochrome P450 family.</text>
</comment>
<dbReference type="GO" id="GO:0016705">
    <property type="term" value="F:oxidoreductase activity, acting on paired donors, with incorporation or reduction of molecular oxygen"/>
    <property type="evidence" value="ECO:0007669"/>
    <property type="project" value="InterPro"/>
</dbReference>
<organism evidence="2 3">
    <name type="scientific">Amycolatopsis australiensis</name>
    <dbReference type="NCBI Taxonomy" id="546364"/>
    <lineage>
        <taxon>Bacteria</taxon>
        <taxon>Bacillati</taxon>
        <taxon>Actinomycetota</taxon>
        <taxon>Actinomycetes</taxon>
        <taxon>Pseudonocardiales</taxon>
        <taxon>Pseudonocardiaceae</taxon>
        <taxon>Amycolatopsis</taxon>
    </lineage>
</organism>
<dbReference type="InterPro" id="IPR001128">
    <property type="entry name" value="Cyt_P450"/>
</dbReference>
<evidence type="ECO:0000313" key="2">
    <source>
        <dbReference type="EMBL" id="SFW81260.1"/>
    </source>
</evidence>
<dbReference type="AlphaFoldDB" id="A0A1K1SAX2"/>
<dbReference type="OrthoDB" id="7376058at2"/>
<dbReference type="PANTHER" id="PTHR24305:SF166">
    <property type="entry name" value="CYTOCHROME P450 12A4, MITOCHONDRIAL-RELATED"/>
    <property type="match status" value="1"/>
</dbReference>
<dbReference type="Pfam" id="PF00067">
    <property type="entry name" value="p450"/>
    <property type="match status" value="1"/>
</dbReference>
<dbReference type="Proteomes" id="UP000182740">
    <property type="component" value="Unassembled WGS sequence"/>
</dbReference>